<evidence type="ECO:0000256" key="14">
    <source>
        <dbReference type="ARBA" id="ARBA00023098"/>
    </source>
</evidence>
<feature type="transmembrane region" description="Helical" evidence="19">
    <location>
        <begin position="130"/>
        <end position="148"/>
    </location>
</feature>
<dbReference type="AlphaFoldDB" id="A0A4S3MAH3"/>
<protein>
    <recommendedName>
        <fullName evidence="7 18">Phosphatidate cytidylyltransferase</fullName>
        <ecNumber evidence="6 18">2.7.7.41</ecNumber>
    </recommendedName>
</protein>
<comment type="pathway">
    <text evidence="3 18">Phospholipid metabolism; CDP-diacylglycerol biosynthesis; CDP-diacylglycerol from sn-glycerol 3-phosphate: step 3/3.</text>
</comment>
<organism evidence="20 21">
    <name type="scientific">Thalassobius vesicularis</name>
    <dbReference type="NCBI Taxonomy" id="1294297"/>
    <lineage>
        <taxon>Bacteria</taxon>
        <taxon>Pseudomonadati</taxon>
        <taxon>Pseudomonadota</taxon>
        <taxon>Alphaproteobacteria</taxon>
        <taxon>Rhodobacterales</taxon>
        <taxon>Roseobacteraceae</taxon>
        <taxon>Thalassovita</taxon>
    </lineage>
</organism>
<dbReference type="GO" id="GO:0005886">
    <property type="term" value="C:plasma membrane"/>
    <property type="evidence" value="ECO:0007669"/>
    <property type="project" value="UniProtKB-SubCell"/>
</dbReference>
<evidence type="ECO:0000313" key="20">
    <source>
        <dbReference type="EMBL" id="THD75080.1"/>
    </source>
</evidence>
<dbReference type="GO" id="GO:0016024">
    <property type="term" value="P:CDP-diacylglycerol biosynthetic process"/>
    <property type="evidence" value="ECO:0007669"/>
    <property type="project" value="UniProtKB-UniPathway"/>
</dbReference>
<evidence type="ECO:0000256" key="11">
    <source>
        <dbReference type="ARBA" id="ARBA00022692"/>
    </source>
</evidence>
<keyword evidence="14" id="KW-0443">Lipid metabolism</keyword>
<feature type="transmembrane region" description="Helical" evidence="19">
    <location>
        <begin position="20"/>
        <end position="47"/>
    </location>
</feature>
<evidence type="ECO:0000256" key="19">
    <source>
        <dbReference type="SAM" id="Phobius"/>
    </source>
</evidence>
<name>A0A4S3MAH3_9RHOB</name>
<evidence type="ECO:0000256" key="7">
    <source>
        <dbReference type="ARBA" id="ARBA00019373"/>
    </source>
</evidence>
<evidence type="ECO:0000256" key="9">
    <source>
        <dbReference type="ARBA" id="ARBA00022516"/>
    </source>
</evidence>
<feature type="transmembrane region" description="Helical" evidence="19">
    <location>
        <begin position="169"/>
        <end position="186"/>
    </location>
</feature>
<keyword evidence="21" id="KW-1185">Reference proteome</keyword>
<evidence type="ECO:0000256" key="12">
    <source>
        <dbReference type="ARBA" id="ARBA00022695"/>
    </source>
</evidence>
<comment type="caution">
    <text evidence="20">The sequence shown here is derived from an EMBL/GenBank/DDBJ whole genome shotgun (WGS) entry which is preliminary data.</text>
</comment>
<dbReference type="InterPro" id="IPR000374">
    <property type="entry name" value="PC_trans"/>
</dbReference>
<feature type="transmembrane region" description="Helical" evidence="19">
    <location>
        <begin position="105"/>
        <end position="124"/>
    </location>
</feature>
<evidence type="ECO:0000256" key="6">
    <source>
        <dbReference type="ARBA" id="ARBA00012487"/>
    </source>
</evidence>
<dbReference type="PANTHER" id="PTHR46382:SF1">
    <property type="entry name" value="PHOSPHATIDATE CYTIDYLYLTRANSFERASE"/>
    <property type="match status" value="1"/>
</dbReference>
<evidence type="ECO:0000256" key="2">
    <source>
        <dbReference type="ARBA" id="ARBA00004651"/>
    </source>
</evidence>
<keyword evidence="9" id="KW-0444">Lipid biosynthesis</keyword>
<keyword evidence="10 18" id="KW-0808">Transferase</keyword>
<evidence type="ECO:0000256" key="3">
    <source>
        <dbReference type="ARBA" id="ARBA00005119"/>
    </source>
</evidence>
<keyword evidence="11 18" id="KW-0812">Transmembrane</keyword>
<evidence type="ECO:0000256" key="8">
    <source>
        <dbReference type="ARBA" id="ARBA00022475"/>
    </source>
</evidence>
<evidence type="ECO:0000256" key="16">
    <source>
        <dbReference type="ARBA" id="ARBA00023209"/>
    </source>
</evidence>
<evidence type="ECO:0000256" key="10">
    <source>
        <dbReference type="ARBA" id="ARBA00022679"/>
    </source>
</evidence>
<keyword evidence="15 19" id="KW-0472">Membrane</keyword>
<dbReference type="EC" id="2.7.7.41" evidence="6 18"/>
<keyword evidence="13 19" id="KW-1133">Transmembrane helix</keyword>
<gene>
    <name evidence="20" type="ORF">E7681_08225</name>
</gene>
<feature type="transmembrane region" description="Helical" evidence="19">
    <location>
        <begin position="82"/>
        <end position="98"/>
    </location>
</feature>
<evidence type="ECO:0000256" key="1">
    <source>
        <dbReference type="ARBA" id="ARBA00001698"/>
    </source>
</evidence>
<evidence type="ECO:0000256" key="15">
    <source>
        <dbReference type="ARBA" id="ARBA00023136"/>
    </source>
</evidence>
<sequence>MTMAQWDDLAPRVFSAIGMLAVGAFAIMQGGTVFIVLLAAICGLMAWELARMLQPEGKAAALQLGALGAGAVLAAAYLPPAFSLPVVLAPALVGLSLLKQNRGVFIAYMPMIMLAGLGGILLRLEHGVAWTLWLVAVVVVTDVAGYFAGRMIGGPKFWPRVSPKKTWSGTIAGWVGAAVVAVWFMLDLGAGPGLIGISVALSMASQMGDIAESAIKRKMGVKDSSHLIPGHGGLLDRFDGMLGALMLFLIAGQLAGFPPGVE</sequence>
<evidence type="ECO:0000256" key="18">
    <source>
        <dbReference type="RuleBase" id="RU003938"/>
    </source>
</evidence>
<keyword evidence="8" id="KW-1003">Cell membrane</keyword>
<evidence type="ECO:0000256" key="13">
    <source>
        <dbReference type="ARBA" id="ARBA00022989"/>
    </source>
</evidence>
<dbReference type="Proteomes" id="UP000306113">
    <property type="component" value="Unassembled WGS sequence"/>
</dbReference>
<dbReference type="UniPathway" id="UPA00557">
    <property type="reaction ID" value="UER00614"/>
</dbReference>
<evidence type="ECO:0000256" key="17">
    <source>
        <dbReference type="ARBA" id="ARBA00023264"/>
    </source>
</evidence>
<dbReference type="EMBL" id="SSMD01000003">
    <property type="protein sequence ID" value="THD75080.1"/>
    <property type="molecule type" value="Genomic_DNA"/>
</dbReference>
<comment type="subcellular location">
    <subcellularLocation>
        <location evidence="2">Cell membrane</location>
        <topology evidence="2">Multi-pass membrane protein</topology>
    </subcellularLocation>
</comment>
<comment type="catalytic activity">
    <reaction evidence="1 18">
        <text>a 1,2-diacyl-sn-glycero-3-phosphate + CTP + H(+) = a CDP-1,2-diacyl-sn-glycerol + diphosphate</text>
        <dbReference type="Rhea" id="RHEA:16229"/>
        <dbReference type="ChEBI" id="CHEBI:15378"/>
        <dbReference type="ChEBI" id="CHEBI:33019"/>
        <dbReference type="ChEBI" id="CHEBI:37563"/>
        <dbReference type="ChEBI" id="CHEBI:58332"/>
        <dbReference type="ChEBI" id="CHEBI:58608"/>
        <dbReference type="EC" id="2.7.7.41"/>
    </reaction>
</comment>
<comment type="similarity">
    <text evidence="5 18">Belongs to the CDS family.</text>
</comment>
<evidence type="ECO:0000256" key="5">
    <source>
        <dbReference type="ARBA" id="ARBA00010185"/>
    </source>
</evidence>
<reference evidence="20 21" key="1">
    <citation type="submission" date="2019-04" db="EMBL/GenBank/DDBJ databases">
        <title>Draft genome sequence of Youngimonas vesicularis.</title>
        <authorList>
            <person name="Hameed A."/>
        </authorList>
    </citation>
    <scope>NUCLEOTIDE SEQUENCE [LARGE SCALE GENOMIC DNA]</scope>
    <source>
        <strain evidence="20 21">CC-AMW-E</strain>
    </source>
</reference>
<comment type="pathway">
    <text evidence="4">Lipid metabolism.</text>
</comment>
<accession>A0A4S3MAH3</accession>
<keyword evidence="17" id="KW-1208">Phospholipid metabolism</keyword>
<evidence type="ECO:0000313" key="21">
    <source>
        <dbReference type="Proteomes" id="UP000306113"/>
    </source>
</evidence>
<keyword evidence="12 18" id="KW-0548">Nucleotidyltransferase</keyword>
<feature type="transmembrane region" description="Helical" evidence="19">
    <location>
        <begin position="241"/>
        <end position="261"/>
    </location>
</feature>
<dbReference type="GO" id="GO:0004605">
    <property type="term" value="F:phosphatidate cytidylyltransferase activity"/>
    <property type="evidence" value="ECO:0007669"/>
    <property type="project" value="UniProtKB-EC"/>
</dbReference>
<dbReference type="Pfam" id="PF01148">
    <property type="entry name" value="CTP_transf_1"/>
    <property type="match status" value="1"/>
</dbReference>
<dbReference type="OrthoDB" id="9799199at2"/>
<dbReference type="PROSITE" id="PS01315">
    <property type="entry name" value="CDS"/>
    <property type="match status" value="1"/>
</dbReference>
<evidence type="ECO:0000256" key="4">
    <source>
        <dbReference type="ARBA" id="ARBA00005189"/>
    </source>
</evidence>
<proteinExistence type="inferred from homology"/>
<dbReference type="PANTHER" id="PTHR46382">
    <property type="entry name" value="PHOSPHATIDATE CYTIDYLYLTRANSFERASE"/>
    <property type="match status" value="1"/>
</dbReference>
<keyword evidence="16" id="KW-0594">Phospholipid biosynthesis</keyword>